<name>A0AAD7CYY8_MYCRO</name>
<evidence type="ECO:0000313" key="2">
    <source>
        <dbReference type="Proteomes" id="UP001221757"/>
    </source>
</evidence>
<proteinExistence type="predicted"/>
<reference evidence="1" key="1">
    <citation type="submission" date="2023-03" db="EMBL/GenBank/DDBJ databases">
        <title>Massive genome expansion in bonnet fungi (Mycena s.s.) driven by repeated elements and novel gene families across ecological guilds.</title>
        <authorList>
            <consortium name="Lawrence Berkeley National Laboratory"/>
            <person name="Harder C.B."/>
            <person name="Miyauchi S."/>
            <person name="Viragh M."/>
            <person name="Kuo A."/>
            <person name="Thoen E."/>
            <person name="Andreopoulos B."/>
            <person name="Lu D."/>
            <person name="Skrede I."/>
            <person name="Drula E."/>
            <person name="Henrissat B."/>
            <person name="Morin E."/>
            <person name="Kohler A."/>
            <person name="Barry K."/>
            <person name="LaButti K."/>
            <person name="Morin E."/>
            <person name="Salamov A."/>
            <person name="Lipzen A."/>
            <person name="Mereny Z."/>
            <person name="Hegedus B."/>
            <person name="Baldrian P."/>
            <person name="Stursova M."/>
            <person name="Weitz H."/>
            <person name="Taylor A."/>
            <person name="Grigoriev I.V."/>
            <person name="Nagy L.G."/>
            <person name="Martin F."/>
            <person name="Kauserud H."/>
        </authorList>
    </citation>
    <scope>NUCLEOTIDE SEQUENCE</scope>
    <source>
        <strain evidence="1">CBHHK067</strain>
    </source>
</reference>
<organism evidence="1 2">
    <name type="scientific">Mycena rosella</name>
    <name type="common">Pink bonnet</name>
    <name type="synonym">Agaricus rosellus</name>
    <dbReference type="NCBI Taxonomy" id="1033263"/>
    <lineage>
        <taxon>Eukaryota</taxon>
        <taxon>Fungi</taxon>
        <taxon>Dikarya</taxon>
        <taxon>Basidiomycota</taxon>
        <taxon>Agaricomycotina</taxon>
        <taxon>Agaricomycetes</taxon>
        <taxon>Agaricomycetidae</taxon>
        <taxon>Agaricales</taxon>
        <taxon>Marasmiineae</taxon>
        <taxon>Mycenaceae</taxon>
        <taxon>Mycena</taxon>
    </lineage>
</organism>
<gene>
    <name evidence="1" type="ORF">B0H17DRAFT_1141711</name>
</gene>
<dbReference type="EMBL" id="JARKIE010000178">
    <property type="protein sequence ID" value="KAJ7670969.1"/>
    <property type="molecule type" value="Genomic_DNA"/>
</dbReference>
<comment type="caution">
    <text evidence="1">The sequence shown here is derived from an EMBL/GenBank/DDBJ whole genome shotgun (WGS) entry which is preliminary data.</text>
</comment>
<dbReference type="AlphaFoldDB" id="A0AAD7CYY8"/>
<protein>
    <submittedName>
        <fullName evidence="1">Uncharacterized protein</fullName>
    </submittedName>
</protein>
<evidence type="ECO:0000313" key="1">
    <source>
        <dbReference type="EMBL" id="KAJ7670969.1"/>
    </source>
</evidence>
<accession>A0AAD7CYY8</accession>
<sequence>MTHVPRCTMRRRAGAHLSDVQGGGIFMQAHLMRNAEAYLNGTEVVGAHPYNMQGRGACKLHTGKVVAARPVTGLSIRSQVSVDRPVDLSLNSDEEGWHCHILPKCDFLTVNLVAAHVI</sequence>
<keyword evidence="2" id="KW-1185">Reference proteome</keyword>
<dbReference type="Proteomes" id="UP001221757">
    <property type="component" value="Unassembled WGS sequence"/>
</dbReference>